<dbReference type="RefSeq" id="XP_055898054.1">
    <property type="nucleotide sequence ID" value="XM_056042079.1"/>
</dbReference>
<gene>
    <name evidence="3 4 5 6" type="primary">LOC129928296</name>
</gene>
<dbReference type="AlphaFoldDB" id="A0A9W3BF43"/>
<dbReference type="RefSeq" id="XP_055898053.1">
    <property type="nucleotide sequence ID" value="XM_056042078.1"/>
</dbReference>
<keyword evidence="2" id="KW-1185">Reference proteome</keyword>
<organism evidence="2 4">
    <name type="scientific">Biomphalaria glabrata</name>
    <name type="common">Bloodfluke planorb</name>
    <name type="synonym">Freshwater snail</name>
    <dbReference type="NCBI Taxonomy" id="6526"/>
    <lineage>
        <taxon>Eukaryota</taxon>
        <taxon>Metazoa</taxon>
        <taxon>Spiralia</taxon>
        <taxon>Lophotrochozoa</taxon>
        <taxon>Mollusca</taxon>
        <taxon>Gastropoda</taxon>
        <taxon>Heterobranchia</taxon>
        <taxon>Euthyneura</taxon>
        <taxon>Panpulmonata</taxon>
        <taxon>Hygrophila</taxon>
        <taxon>Lymnaeoidea</taxon>
        <taxon>Planorbidae</taxon>
        <taxon>Biomphalaria</taxon>
    </lineage>
</organism>
<dbReference type="RefSeq" id="XP_055898052.1">
    <property type="nucleotide sequence ID" value="XM_056042077.1"/>
</dbReference>
<evidence type="ECO:0000313" key="5">
    <source>
        <dbReference type="RefSeq" id="XP_055898054.1"/>
    </source>
</evidence>
<protein>
    <submittedName>
        <fullName evidence="3 4">Uncharacterized protein LOC129928296</fullName>
    </submittedName>
</protein>
<keyword evidence="1" id="KW-0812">Transmembrane</keyword>
<feature type="transmembrane region" description="Helical" evidence="1">
    <location>
        <begin position="69"/>
        <end position="87"/>
    </location>
</feature>
<evidence type="ECO:0000256" key="1">
    <source>
        <dbReference type="SAM" id="Phobius"/>
    </source>
</evidence>
<feature type="transmembrane region" description="Helical" evidence="1">
    <location>
        <begin position="93"/>
        <end position="109"/>
    </location>
</feature>
<dbReference type="OrthoDB" id="6097398at2759"/>
<sequence>MLLNFYESYFYVTLNSSTSNLFVTILSDCLQLIQAVINIIKIMIYFTFQVVLSIFNALAFGFGKIFLNTLYWAAWIAFHFTCGILGLEDKSTSAFSWLLLMFILAVYCERNNQELFSKIFRIVVVYHHRLFNRVTNRIIMRNTLNISQDLLDNQRNEHREIEPINRLLEAENQVNENEENSLVEADRHRIDNDNRRNIERENGVDDQRANLENHQNVQREIHNTRISLDNRRNSNQEQQRYFLRQRGRDQQLHNESLAISQHGVSAVVLPALAAYNMLPLNRNDFILSRSNTARLNI</sequence>
<evidence type="ECO:0000313" key="6">
    <source>
        <dbReference type="RefSeq" id="XP_055898055.1"/>
    </source>
</evidence>
<reference evidence="3 4" key="1">
    <citation type="submission" date="2025-04" db="UniProtKB">
        <authorList>
            <consortium name="RefSeq"/>
        </authorList>
    </citation>
    <scope>IDENTIFICATION</scope>
</reference>
<dbReference type="RefSeq" id="XP_055898055.1">
    <property type="nucleotide sequence ID" value="XM_056042080.1"/>
</dbReference>
<evidence type="ECO:0000313" key="4">
    <source>
        <dbReference type="RefSeq" id="XP_055898053.1"/>
    </source>
</evidence>
<accession>A0A9W3BF43</accession>
<dbReference type="GeneID" id="129928296"/>
<keyword evidence="1" id="KW-1133">Transmembrane helix</keyword>
<proteinExistence type="predicted"/>
<dbReference type="OMA" id="YYITWIS"/>
<evidence type="ECO:0000313" key="3">
    <source>
        <dbReference type="RefSeq" id="XP_055898052.1"/>
    </source>
</evidence>
<dbReference type="Proteomes" id="UP001165740">
    <property type="component" value="Chromosome 9"/>
</dbReference>
<keyword evidence="1" id="KW-0472">Membrane</keyword>
<name>A0A9W3BF43_BIOGL</name>
<evidence type="ECO:0000313" key="2">
    <source>
        <dbReference type="Proteomes" id="UP001165740"/>
    </source>
</evidence>